<proteinExistence type="predicted"/>
<keyword evidence="3" id="KW-1185">Reference proteome</keyword>
<gene>
    <name evidence="2" type="ORF">RQM65_10340</name>
</gene>
<dbReference type="Pfam" id="PF12867">
    <property type="entry name" value="DinB_2"/>
    <property type="match status" value="1"/>
</dbReference>
<reference evidence="2 3" key="1">
    <citation type="submission" date="2023-09" db="EMBL/GenBank/DDBJ databases">
        <title>Novel taxa isolated from Blanes Bay.</title>
        <authorList>
            <person name="Rey-Velasco X."/>
            <person name="Lucena T."/>
        </authorList>
    </citation>
    <scope>NUCLEOTIDE SEQUENCE [LARGE SCALE GENOMIC DNA]</scope>
    <source>
        <strain evidence="2 3">S334</strain>
    </source>
</reference>
<dbReference type="InterPro" id="IPR034660">
    <property type="entry name" value="DinB/YfiT-like"/>
</dbReference>
<dbReference type="EMBL" id="JAVTTP010000001">
    <property type="protein sequence ID" value="MDT7829062.1"/>
    <property type="molecule type" value="Genomic_DNA"/>
</dbReference>
<accession>A0ABU3L7M0</accession>
<protein>
    <submittedName>
        <fullName evidence="2">DinB family protein</fullName>
    </submittedName>
</protein>
<sequence length="153" mass="17664">MDKVFDTTLQHRKLLHKILDNTPREQLLEIPSGFRNNIWWNIAHVVATQQLLVYKFSNLQMRVPDGLVEKFKKGTVPDGTATDEEIKVVGDFLISTADWAKEDYEKRLFEDYNEYTASVNVTLKNVEDAMTFNIFHEGIHLGTILGLQKVVKK</sequence>
<evidence type="ECO:0000313" key="3">
    <source>
        <dbReference type="Proteomes" id="UP001250656"/>
    </source>
</evidence>
<evidence type="ECO:0000259" key="1">
    <source>
        <dbReference type="Pfam" id="PF12867"/>
    </source>
</evidence>
<organism evidence="2 3">
    <name type="scientific">Pricia mediterranea</name>
    <dbReference type="NCBI Taxonomy" id="3076079"/>
    <lineage>
        <taxon>Bacteria</taxon>
        <taxon>Pseudomonadati</taxon>
        <taxon>Bacteroidota</taxon>
        <taxon>Flavobacteriia</taxon>
        <taxon>Flavobacteriales</taxon>
        <taxon>Flavobacteriaceae</taxon>
        <taxon>Pricia</taxon>
    </lineage>
</organism>
<comment type="caution">
    <text evidence="2">The sequence shown here is derived from an EMBL/GenBank/DDBJ whole genome shotgun (WGS) entry which is preliminary data.</text>
</comment>
<dbReference type="Proteomes" id="UP001250656">
    <property type="component" value="Unassembled WGS sequence"/>
</dbReference>
<name>A0ABU3L7M0_9FLAO</name>
<dbReference type="RefSeq" id="WP_314014755.1">
    <property type="nucleotide sequence ID" value="NZ_JAVTTP010000001.1"/>
</dbReference>
<dbReference type="SUPFAM" id="SSF109854">
    <property type="entry name" value="DinB/YfiT-like putative metalloenzymes"/>
    <property type="match status" value="1"/>
</dbReference>
<dbReference type="Gene3D" id="1.20.120.450">
    <property type="entry name" value="dinb family like domain"/>
    <property type="match status" value="1"/>
</dbReference>
<dbReference type="InterPro" id="IPR024775">
    <property type="entry name" value="DinB-like"/>
</dbReference>
<evidence type="ECO:0000313" key="2">
    <source>
        <dbReference type="EMBL" id="MDT7829062.1"/>
    </source>
</evidence>
<feature type="domain" description="DinB-like" evidence="1">
    <location>
        <begin position="10"/>
        <end position="144"/>
    </location>
</feature>